<keyword evidence="1" id="KW-0812">Transmembrane</keyword>
<comment type="caution">
    <text evidence="2">The sequence shown here is derived from an EMBL/GenBank/DDBJ whole genome shotgun (WGS) entry which is preliminary data.</text>
</comment>
<gene>
    <name evidence="2" type="ORF">ENG63_04295</name>
</gene>
<evidence type="ECO:0008006" key="3">
    <source>
        <dbReference type="Google" id="ProtNLM"/>
    </source>
</evidence>
<evidence type="ECO:0000313" key="2">
    <source>
        <dbReference type="EMBL" id="HDD44066.1"/>
    </source>
</evidence>
<dbReference type="AlphaFoldDB" id="A0A7C0Y2K3"/>
<sequence length="294" mass="35137">MKKYVIFIISLLLLITFMPYFVKNMKERPIYEKLGFLPRGKFYKTVIGEFRWFLGEYFTFKAITYYGTKVGRMLKGEEVDVEYFNLYKTIETAVLLNPYHEDAYYFAQAAFVWDIGRVKEVNSLLEYVFKYRKWDFQIPFFLGFNYSYFFKDYKKAAEYFKKAAELSGIPFFATLSARYFYESGHIELGIMFLEYMIKNTRKENIKKFYQKRLIALKAIYLLKKAVNKYKKTFGHLPSNLNDLVKKGIIEKLPEDPYGGKFYLDKTGKIRTTSKLTEAWKKHGNYKDRKSNKDL</sequence>
<keyword evidence="1" id="KW-1133">Transmembrane helix</keyword>
<feature type="transmembrane region" description="Helical" evidence="1">
    <location>
        <begin position="6"/>
        <end position="22"/>
    </location>
</feature>
<name>A0A7C0Y2K3_DESA2</name>
<proteinExistence type="predicted"/>
<reference evidence="2" key="1">
    <citation type="journal article" date="2020" name="mSystems">
        <title>Genome- and Community-Level Interaction Insights into Carbon Utilization and Element Cycling Functions of Hydrothermarchaeota in Hydrothermal Sediment.</title>
        <authorList>
            <person name="Zhou Z."/>
            <person name="Liu Y."/>
            <person name="Xu W."/>
            <person name="Pan J."/>
            <person name="Luo Z.H."/>
            <person name="Li M."/>
        </authorList>
    </citation>
    <scope>NUCLEOTIDE SEQUENCE [LARGE SCALE GENOMIC DNA]</scope>
    <source>
        <strain evidence="2">HyVt-233</strain>
    </source>
</reference>
<dbReference type="EMBL" id="DRBS01000166">
    <property type="protein sequence ID" value="HDD44066.1"/>
    <property type="molecule type" value="Genomic_DNA"/>
</dbReference>
<keyword evidence="1" id="KW-0472">Membrane</keyword>
<accession>A0A7C0Y2K3</accession>
<protein>
    <recommendedName>
        <fullName evidence="3">Tetratricopeptide repeat protein</fullName>
    </recommendedName>
</protein>
<organism evidence="2">
    <name type="scientific">Desulfofervidus auxilii</name>
    <dbReference type="NCBI Taxonomy" id="1621989"/>
    <lineage>
        <taxon>Bacteria</taxon>
        <taxon>Pseudomonadati</taxon>
        <taxon>Thermodesulfobacteriota</taxon>
        <taxon>Candidatus Desulfofervidia</taxon>
        <taxon>Candidatus Desulfofervidales</taxon>
        <taxon>Candidatus Desulfofervidaceae</taxon>
        <taxon>Candidatus Desulfofervidus</taxon>
    </lineage>
</organism>
<dbReference type="SUPFAM" id="SSF54523">
    <property type="entry name" value="Pili subunits"/>
    <property type="match status" value="1"/>
</dbReference>
<evidence type="ECO:0000256" key="1">
    <source>
        <dbReference type="SAM" id="Phobius"/>
    </source>
</evidence>
<dbReference type="Proteomes" id="UP000886289">
    <property type="component" value="Unassembled WGS sequence"/>
</dbReference>
<dbReference type="InterPro" id="IPR045584">
    <property type="entry name" value="Pilin-like"/>
</dbReference>